<sequence length="402" mass="43030">MNPRELKKIILLLGVLSALGPFSIDMYLPGFPAIAADLNTSIAEVGYSLTSYFIGISVGQLLYGPIVDRFGRKIPILFGLTLYTLAAVACAWAPSIEWLIGLRMLLALGGCAGMVAGRAVVRDLFPPSDIAKVISTLMLVMGAAPLIAPTIGGWMVTVLGWRAIFYTLALISASMLTAVFLILPESRGPDPSVKLAPASVLKGYWYVVKEPAFIVYGLAGGFTMASLFAYISGSPFIFMEKLGFTQTQYGFLFSFNSFGYIAGSQLNRLALKRFNSLQIAENTSLIVALFGFLLVLSVSFSTLSAWILLGLLFLFLFGNGFLGPNSMALALAPFSEHAGSASALIGFSQMFFGAVASAMVSVLHNQTAFPMTGVMAFCAICSASLILVQRLILKRRQTVVHG</sequence>
<feature type="transmembrane region" description="Helical" evidence="8">
    <location>
        <begin position="283"/>
        <end position="300"/>
    </location>
</feature>
<evidence type="ECO:0000256" key="7">
    <source>
        <dbReference type="ARBA" id="ARBA00023136"/>
    </source>
</evidence>
<keyword evidence="4" id="KW-1003">Cell membrane</keyword>
<dbReference type="InterPro" id="IPR036259">
    <property type="entry name" value="MFS_trans_sf"/>
</dbReference>
<dbReference type="PROSITE" id="PS50850">
    <property type="entry name" value="MFS"/>
    <property type="match status" value="1"/>
</dbReference>
<dbReference type="Gene3D" id="1.20.1720.10">
    <property type="entry name" value="Multidrug resistance protein D"/>
    <property type="match status" value="1"/>
</dbReference>
<evidence type="ECO:0000256" key="1">
    <source>
        <dbReference type="ARBA" id="ARBA00004651"/>
    </source>
</evidence>
<evidence type="ECO:0000259" key="9">
    <source>
        <dbReference type="PROSITE" id="PS50850"/>
    </source>
</evidence>
<accession>A0A4R4KJT3</accession>
<dbReference type="OrthoDB" id="9800416at2"/>
<dbReference type="GO" id="GO:0015385">
    <property type="term" value="F:sodium:proton antiporter activity"/>
    <property type="evidence" value="ECO:0007669"/>
    <property type="project" value="TreeGrafter"/>
</dbReference>
<feature type="transmembrane region" description="Helical" evidence="8">
    <location>
        <begin position="369"/>
        <end position="388"/>
    </location>
</feature>
<organism evidence="10 11">
    <name type="scientific">Arundinibacter roseus</name>
    <dbReference type="NCBI Taxonomy" id="2070510"/>
    <lineage>
        <taxon>Bacteria</taxon>
        <taxon>Pseudomonadati</taxon>
        <taxon>Bacteroidota</taxon>
        <taxon>Cytophagia</taxon>
        <taxon>Cytophagales</taxon>
        <taxon>Spirosomataceae</taxon>
        <taxon>Arundinibacter</taxon>
    </lineage>
</organism>
<feature type="transmembrane region" description="Helical" evidence="8">
    <location>
        <begin position="306"/>
        <end position="331"/>
    </location>
</feature>
<evidence type="ECO:0000313" key="11">
    <source>
        <dbReference type="Proteomes" id="UP000295706"/>
    </source>
</evidence>
<feature type="transmembrane region" description="Helical" evidence="8">
    <location>
        <begin position="45"/>
        <end position="64"/>
    </location>
</feature>
<evidence type="ECO:0000313" key="10">
    <source>
        <dbReference type="EMBL" id="TDB66869.1"/>
    </source>
</evidence>
<dbReference type="NCBIfam" id="TIGR00710">
    <property type="entry name" value="efflux_Bcr_CflA"/>
    <property type="match status" value="1"/>
</dbReference>
<dbReference type="InterPro" id="IPR004812">
    <property type="entry name" value="Efflux_drug-R_Bcr/CmlA"/>
</dbReference>
<reference evidence="10 11" key="1">
    <citation type="submission" date="2019-02" db="EMBL/GenBank/DDBJ databases">
        <title>Arundinibacter roseus gen. nov., sp. nov., a new member of the family Cytophagaceae.</title>
        <authorList>
            <person name="Szuroczki S."/>
            <person name="Khayer B."/>
            <person name="Sproer C."/>
            <person name="Toumi M."/>
            <person name="Szabo A."/>
            <person name="Felfoldi T."/>
            <person name="Schumann P."/>
            <person name="Toth E."/>
        </authorList>
    </citation>
    <scope>NUCLEOTIDE SEQUENCE [LARGE SCALE GENOMIC DNA]</scope>
    <source>
        <strain evidence="10 11">DMA-k-7a</strain>
    </source>
</reference>
<feature type="transmembrane region" description="Helical" evidence="8">
    <location>
        <begin position="76"/>
        <end position="94"/>
    </location>
</feature>
<dbReference type="GO" id="GO:1990961">
    <property type="term" value="P:xenobiotic detoxification by transmembrane export across the plasma membrane"/>
    <property type="evidence" value="ECO:0007669"/>
    <property type="project" value="InterPro"/>
</dbReference>
<evidence type="ECO:0000256" key="3">
    <source>
        <dbReference type="ARBA" id="ARBA00022448"/>
    </source>
</evidence>
<protein>
    <submittedName>
        <fullName evidence="10">Bcr/CflA family efflux MFS transporter</fullName>
    </submittedName>
</protein>
<dbReference type="SUPFAM" id="SSF103473">
    <property type="entry name" value="MFS general substrate transporter"/>
    <property type="match status" value="1"/>
</dbReference>
<feature type="transmembrane region" description="Helical" evidence="8">
    <location>
        <begin position="251"/>
        <end position="271"/>
    </location>
</feature>
<feature type="transmembrane region" description="Helical" evidence="8">
    <location>
        <begin position="163"/>
        <end position="183"/>
    </location>
</feature>
<name>A0A4R4KJT3_9BACT</name>
<dbReference type="AlphaFoldDB" id="A0A4R4KJT3"/>
<evidence type="ECO:0000256" key="4">
    <source>
        <dbReference type="ARBA" id="ARBA00022475"/>
    </source>
</evidence>
<keyword evidence="5 8" id="KW-0812">Transmembrane</keyword>
<dbReference type="PANTHER" id="PTHR23502:SF132">
    <property type="entry name" value="POLYAMINE TRANSPORTER 2-RELATED"/>
    <property type="match status" value="1"/>
</dbReference>
<feature type="transmembrane region" description="Helical" evidence="8">
    <location>
        <begin position="343"/>
        <end position="363"/>
    </location>
</feature>
<evidence type="ECO:0000256" key="8">
    <source>
        <dbReference type="SAM" id="Phobius"/>
    </source>
</evidence>
<evidence type="ECO:0000256" key="2">
    <source>
        <dbReference type="ARBA" id="ARBA00006236"/>
    </source>
</evidence>
<dbReference type="FunFam" id="1.20.1720.10:FF:000005">
    <property type="entry name" value="Bcr/CflA family efflux transporter"/>
    <property type="match status" value="1"/>
</dbReference>
<comment type="subcellular location">
    <subcellularLocation>
        <location evidence="1">Cell membrane</location>
        <topology evidence="1">Multi-pass membrane protein</topology>
    </subcellularLocation>
</comment>
<dbReference type="GO" id="GO:0042910">
    <property type="term" value="F:xenobiotic transmembrane transporter activity"/>
    <property type="evidence" value="ECO:0007669"/>
    <property type="project" value="InterPro"/>
</dbReference>
<feature type="transmembrane region" description="Helical" evidence="8">
    <location>
        <begin position="133"/>
        <end position="157"/>
    </location>
</feature>
<dbReference type="GO" id="GO:0005886">
    <property type="term" value="C:plasma membrane"/>
    <property type="evidence" value="ECO:0007669"/>
    <property type="project" value="UniProtKB-SubCell"/>
</dbReference>
<dbReference type="RefSeq" id="WP_132115946.1">
    <property type="nucleotide sequence ID" value="NZ_SMJU01000004.1"/>
</dbReference>
<proteinExistence type="inferred from homology"/>
<keyword evidence="7 8" id="KW-0472">Membrane</keyword>
<comment type="similarity">
    <text evidence="2">Belongs to the major facilitator superfamily. Bcr/CmlA family.</text>
</comment>
<keyword evidence="6 8" id="KW-1133">Transmembrane helix</keyword>
<dbReference type="CDD" id="cd17320">
    <property type="entry name" value="MFS_MdfA_MDR_like"/>
    <property type="match status" value="1"/>
</dbReference>
<feature type="transmembrane region" description="Helical" evidence="8">
    <location>
        <begin position="212"/>
        <end position="231"/>
    </location>
</feature>
<dbReference type="EMBL" id="SMJU01000004">
    <property type="protein sequence ID" value="TDB66869.1"/>
    <property type="molecule type" value="Genomic_DNA"/>
</dbReference>
<dbReference type="InterPro" id="IPR011701">
    <property type="entry name" value="MFS"/>
</dbReference>
<feature type="domain" description="Major facilitator superfamily (MFS) profile" evidence="9">
    <location>
        <begin position="9"/>
        <end position="396"/>
    </location>
</feature>
<keyword evidence="11" id="KW-1185">Reference proteome</keyword>
<dbReference type="InterPro" id="IPR020846">
    <property type="entry name" value="MFS_dom"/>
</dbReference>
<keyword evidence="3" id="KW-0813">Transport</keyword>
<evidence type="ECO:0000256" key="6">
    <source>
        <dbReference type="ARBA" id="ARBA00022989"/>
    </source>
</evidence>
<dbReference type="PANTHER" id="PTHR23502">
    <property type="entry name" value="MAJOR FACILITATOR SUPERFAMILY"/>
    <property type="match status" value="1"/>
</dbReference>
<dbReference type="Pfam" id="PF07690">
    <property type="entry name" value="MFS_1"/>
    <property type="match status" value="1"/>
</dbReference>
<comment type="caution">
    <text evidence="10">The sequence shown here is derived from an EMBL/GenBank/DDBJ whole genome shotgun (WGS) entry which is preliminary data.</text>
</comment>
<evidence type="ECO:0000256" key="5">
    <source>
        <dbReference type="ARBA" id="ARBA00022692"/>
    </source>
</evidence>
<gene>
    <name evidence="10" type="ORF">EZE20_07015</name>
</gene>
<dbReference type="Proteomes" id="UP000295706">
    <property type="component" value="Unassembled WGS sequence"/>
</dbReference>
<feature type="transmembrane region" description="Helical" evidence="8">
    <location>
        <begin position="100"/>
        <end position="121"/>
    </location>
</feature>